<accession>M2YHJ1</accession>
<dbReference type="VEuPathDB" id="FungiDB:MYCFIDRAFT_179842"/>
<organism evidence="1 2">
    <name type="scientific">Pseudocercospora fijiensis (strain CIRAD86)</name>
    <name type="common">Black leaf streak disease fungus</name>
    <name type="synonym">Mycosphaerella fijiensis</name>
    <dbReference type="NCBI Taxonomy" id="383855"/>
    <lineage>
        <taxon>Eukaryota</taxon>
        <taxon>Fungi</taxon>
        <taxon>Dikarya</taxon>
        <taxon>Ascomycota</taxon>
        <taxon>Pezizomycotina</taxon>
        <taxon>Dothideomycetes</taxon>
        <taxon>Dothideomycetidae</taxon>
        <taxon>Mycosphaerellales</taxon>
        <taxon>Mycosphaerellaceae</taxon>
        <taxon>Pseudocercospora</taxon>
    </lineage>
</organism>
<dbReference type="HOGENOM" id="CLU_1652910_0_0_1"/>
<evidence type="ECO:0000313" key="2">
    <source>
        <dbReference type="Proteomes" id="UP000016932"/>
    </source>
</evidence>
<dbReference type="RefSeq" id="XP_007932045.1">
    <property type="nucleotide sequence ID" value="XM_007933854.1"/>
</dbReference>
<keyword evidence="2" id="KW-1185">Reference proteome</keyword>
<gene>
    <name evidence="1" type="ORF">MYCFIDRAFT_179842</name>
</gene>
<dbReference type="Proteomes" id="UP000016932">
    <property type="component" value="Unassembled WGS sequence"/>
</dbReference>
<sequence>MADEAFVYAYSSAEAKFDSHFCCFDCAFTRNDHQHLLYLNTSCRRDTAMYHGLLSGHISCSIGHQEQHGVAYEAHRVRCLHQVWHDCIQAYALGRVDDGRRFGELVHCSLRGIMPDRRFSKTTSCYDLAIQPVLMRNFRKWVRRPRHNTTVKVPWRRPAC</sequence>
<dbReference type="KEGG" id="pfj:MYCFIDRAFT_179842"/>
<dbReference type="EMBL" id="KB446566">
    <property type="protein sequence ID" value="EME77260.1"/>
    <property type="molecule type" value="Genomic_DNA"/>
</dbReference>
<proteinExistence type="predicted"/>
<reference evidence="1 2" key="1">
    <citation type="journal article" date="2012" name="PLoS Pathog.">
        <title>Diverse lifestyles and strategies of plant pathogenesis encoded in the genomes of eighteen Dothideomycetes fungi.</title>
        <authorList>
            <person name="Ohm R.A."/>
            <person name="Feau N."/>
            <person name="Henrissat B."/>
            <person name="Schoch C.L."/>
            <person name="Horwitz B.A."/>
            <person name="Barry K.W."/>
            <person name="Condon B.J."/>
            <person name="Copeland A.C."/>
            <person name="Dhillon B."/>
            <person name="Glaser F."/>
            <person name="Hesse C.N."/>
            <person name="Kosti I."/>
            <person name="LaButti K."/>
            <person name="Lindquist E.A."/>
            <person name="Lucas S."/>
            <person name="Salamov A.A."/>
            <person name="Bradshaw R.E."/>
            <person name="Ciuffetti L."/>
            <person name="Hamelin R.C."/>
            <person name="Kema G.H.J."/>
            <person name="Lawrence C."/>
            <person name="Scott J.A."/>
            <person name="Spatafora J.W."/>
            <person name="Turgeon B.G."/>
            <person name="de Wit P.J.G.M."/>
            <person name="Zhong S."/>
            <person name="Goodwin S.B."/>
            <person name="Grigoriev I.V."/>
        </authorList>
    </citation>
    <scope>NUCLEOTIDE SEQUENCE [LARGE SCALE GENOMIC DNA]</scope>
    <source>
        <strain evidence="1 2">CIRAD86</strain>
    </source>
</reference>
<name>M2YHJ1_PSEFD</name>
<evidence type="ECO:0000313" key="1">
    <source>
        <dbReference type="EMBL" id="EME77260.1"/>
    </source>
</evidence>
<dbReference type="AlphaFoldDB" id="M2YHJ1"/>
<dbReference type="GeneID" id="19334222"/>
<protein>
    <submittedName>
        <fullName evidence="1">Uncharacterized protein</fullName>
    </submittedName>
</protein>